<feature type="region of interest" description="Disordered" evidence="3">
    <location>
        <begin position="177"/>
        <end position="225"/>
    </location>
</feature>
<dbReference type="EMBL" id="MN739520">
    <property type="protein sequence ID" value="QHT10395.1"/>
    <property type="molecule type" value="Genomic_DNA"/>
</dbReference>
<dbReference type="Gene3D" id="2.40.40.50">
    <property type="entry name" value="Ubiquitin fusion degradation protein UFD1, N-terminal domain"/>
    <property type="match status" value="1"/>
</dbReference>
<proteinExistence type="inferred from homology"/>
<dbReference type="InterPro" id="IPR042299">
    <property type="entry name" value="Ufd1-like_Nn"/>
</dbReference>
<name>A0A6C0D3X0_9ZZZZ</name>
<evidence type="ECO:0008006" key="7">
    <source>
        <dbReference type="Google" id="ProtNLM"/>
    </source>
</evidence>
<dbReference type="PANTHER" id="PTHR12555">
    <property type="entry name" value="UBIQUITIN FUSION DEGRADATON PROTEIN 1"/>
    <property type="match status" value="1"/>
</dbReference>
<dbReference type="GO" id="GO:0034098">
    <property type="term" value="C:VCP-NPL4-UFD1 AAA ATPase complex"/>
    <property type="evidence" value="ECO:0007669"/>
    <property type="project" value="TreeGrafter"/>
</dbReference>
<evidence type="ECO:0000259" key="4">
    <source>
        <dbReference type="Pfam" id="PF03152"/>
    </source>
</evidence>
<dbReference type="PANTHER" id="PTHR12555:SF13">
    <property type="entry name" value="UBIQUITIN RECOGNITION FACTOR IN ER-ASSOCIATED DEGRADATION PROTEIN 1"/>
    <property type="match status" value="1"/>
</dbReference>
<feature type="domain" description="Ubiquitin fusion degradation protein UFD1 N-terminal subdomain 2" evidence="5">
    <location>
        <begin position="89"/>
        <end position="163"/>
    </location>
</feature>
<dbReference type="AlphaFoldDB" id="A0A6C0D3X0"/>
<keyword evidence="2" id="KW-0833">Ubl conjugation pathway</keyword>
<dbReference type="GO" id="GO:0031593">
    <property type="term" value="F:polyubiquitin modification-dependent protein binding"/>
    <property type="evidence" value="ECO:0007669"/>
    <property type="project" value="TreeGrafter"/>
</dbReference>
<dbReference type="InterPro" id="IPR055417">
    <property type="entry name" value="UFD1_N1"/>
</dbReference>
<accession>A0A6C0D3X0</accession>
<dbReference type="GO" id="GO:0036503">
    <property type="term" value="P:ERAD pathway"/>
    <property type="evidence" value="ECO:0007669"/>
    <property type="project" value="TreeGrafter"/>
</dbReference>
<dbReference type="InterPro" id="IPR055418">
    <property type="entry name" value="UFD1_N2"/>
</dbReference>
<dbReference type="GO" id="GO:0006511">
    <property type="term" value="P:ubiquitin-dependent protein catabolic process"/>
    <property type="evidence" value="ECO:0007669"/>
    <property type="project" value="InterPro"/>
</dbReference>
<evidence type="ECO:0000256" key="1">
    <source>
        <dbReference type="ARBA" id="ARBA00006043"/>
    </source>
</evidence>
<protein>
    <recommendedName>
        <fullName evidence="7">Ubiquitin fusion degradation protein</fullName>
    </recommendedName>
</protein>
<organism evidence="6">
    <name type="scientific">viral metagenome</name>
    <dbReference type="NCBI Taxonomy" id="1070528"/>
    <lineage>
        <taxon>unclassified sequences</taxon>
        <taxon>metagenomes</taxon>
        <taxon>organismal metagenomes</taxon>
    </lineage>
</organism>
<dbReference type="Pfam" id="PF03152">
    <property type="entry name" value="UFD1_N1"/>
    <property type="match status" value="1"/>
</dbReference>
<reference evidence="6" key="1">
    <citation type="journal article" date="2020" name="Nature">
        <title>Giant virus diversity and host interactions through global metagenomics.</title>
        <authorList>
            <person name="Schulz F."/>
            <person name="Roux S."/>
            <person name="Paez-Espino D."/>
            <person name="Jungbluth S."/>
            <person name="Walsh D.A."/>
            <person name="Denef V.J."/>
            <person name="McMahon K.D."/>
            <person name="Konstantinidis K.T."/>
            <person name="Eloe-Fadrosh E.A."/>
            <person name="Kyrpides N.C."/>
            <person name="Woyke T."/>
        </authorList>
    </citation>
    <scope>NUCLEOTIDE SEQUENCE</scope>
    <source>
        <strain evidence="6">GVMAG-M-3300023174-107</strain>
    </source>
</reference>
<evidence type="ECO:0000259" key="5">
    <source>
        <dbReference type="Pfam" id="PF24842"/>
    </source>
</evidence>
<comment type="similarity">
    <text evidence="1">Belongs to the UFD1 family.</text>
</comment>
<evidence type="ECO:0000256" key="2">
    <source>
        <dbReference type="ARBA" id="ARBA00022786"/>
    </source>
</evidence>
<sequence length="225" mass="25663">MDFKSLRCVSMKMQGDKIILPSSILEILIELEVQYPMTFELVTNNKKTHCGVLEFTADEGTCFVPAWIMKNLYLKEGDFIYIRNVALQQATFIKFKPELKFLELSDPRAVLEYTLRSFSCVTIGDKLHFDYNSKEYIMEVTEVKPKKGCCIIEADIEVDFDEPDGYISPKIENQNEQIKNSLPEPIKATSSSSELSENTKKFKPGSTKWGSTSKMAHFQGKGNKL</sequence>
<feature type="domain" description="Ubiquitin fusion degradation protein UFD1 N-terminal subdomain 1" evidence="4">
    <location>
        <begin position="6"/>
        <end position="87"/>
    </location>
</feature>
<dbReference type="Gene3D" id="3.10.330.10">
    <property type="match status" value="1"/>
</dbReference>
<evidence type="ECO:0000313" key="6">
    <source>
        <dbReference type="EMBL" id="QHT10395.1"/>
    </source>
</evidence>
<dbReference type="Pfam" id="PF24842">
    <property type="entry name" value="UFD1_N2"/>
    <property type="match status" value="1"/>
</dbReference>
<dbReference type="InterPro" id="IPR004854">
    <property type="entry name" value="Ufd1-like"/>
</dbReference>
<evidence type="ECO:0000256" key="3">
    <source>
        <dbReference type="SAM" id="MobiDB-lite"/>
    </source>
</evidence>